<feature type="region of interest" description="Disordered" evidence="5">
    <location>
        <begin position="168"/>
        <end position="194"/>
    </location>
</feature>
<dbReference type="GO" id="GO:0046872">
    <property type="term" value="F:metal ion binding"/>
    <property type="evidence" value="ECO:0007669"/>
    <property type="project" value="UniProtKB-KW"/>
</dbReference>
<feature type="domain" description="Cytochrome c" evidence="6">
    <location>
        <begin position="196"/>
        <end position="300"/>
    </location>
</feature>
<dbReference type="EMBL" id="FOAP01000003">
    <property type="protein sequence ID" value="SEK89437.1"/>
    <property type="molecule type" value="Genomic_DNA"/>
</dbReference>
<evidence type="ECO:0000256" key="1">
    <source>
        <dbReference type="ARBA" id="ARBA00022617"/>
    </source>
</evidence>
<organism evidence="7 8">
    <name type="scientific">Stigmatella aurantiaca</name>
    <dbReference type="NCBI Taxonomy" id="41"/>
    <lineage>
        <taxon>Bacteria</taxon>
        <taxon>Pseudomonadati</taxon>
        <taxon>Myxococcota</taxon>
        <taxon>Myxococcia</taxon>
        <taxon>Myxococcales</taxon>
        <taxon>Cystobacterineae</taxon>
        <taxon>Archangiaceae</taxon>
        <taxon>Stigmatella</taxon>
    </lineage>
</organism>
<name>A0A1H7KU18_STIAU</name>
<dbReference type="GO" id="GO:0009055">
    <property type="term" value="F:electron transfer activity"/>
    <property type="evidence" value="ECO:0007669"/>
    <property type="project" value="InterPro"/>
</dbReference>
<reference evidence="8" key="1">
    <citation type="submission" date="2016-10" db="EMBL/GenBank/DDBJ databases">
        <authorList>
            <person name="Varghese N."/>
            <person name="Submissions S."/>
        </authorList>
    </citation>
    <scope>NUCLEOTIDE SEQUENCE [LARGE SCALE GENOMIC DNA]</scope>
    <source>
        <strain evidence="8">DSM 17044</strain>
    </source>
</reference>
<keyword evidence="8" id="KW-1185">Reference proteome</keyword>
<dbReference type="InterPro" id="IPR036909">
    <property type="entry name" value="Cyt_c-like_dom_sf"/>
</dbReference>
<proteinExistence type="predicted"/>
<evidence type="ECO:0000256" key="5">
    <source>
        <dbReference type="SAM" id="MobiDB-lite"/>
    </source>
</evidence>
<keyword evidence="3 4" id="KW-0408">Iron</keyword>
<evidence type="ECO:0000256" key="4">
    <source>
        <dbReference type="PROSITE-ProRule" id="PRU00433"/>
    </source>
</evidence>
<accession>A0A1H7KU18</accession>
<keyword evidence="2 4" id="KW-0479">Metal-binding</keyword>
<dbReference type="PROSITE" id="PS51007">
    <property type="entry name" value="CYTC"/>
    <property type="match status" value="1"/>
</dbReference>
<dbReference type="InterPro" id="IPR009056">
    <property type="entry name" value="Cyt_c-like_dom"/>
</dbReference>
<sequence length="303" mass="32502">MGGRPVGGRMRRWGRHGDVAVCAAALLLSLGSGLWVMRAWAAQPRREAEQGGLRLRLEQATWLHEPMDHGDAVRLPVGQGAPGLGQRQLAVVLTLWNGAKAPVAFSPWEFVLVSEKGQVWFPIEAGETHPSLRPGQRLSLSWGFNVPVSARNLRLEWGPAGKARARLLSTQPPPSLTEEPESPPRWPQRAKDLPRGSPVAGAALFHERFACVTCHGSPELPEEVRAAPPLHGFARSGAARIKGMGAAQYAYESLLFPGAFIAPGCGGNAPCQEPSLMPVYGDALSSQEMADLISYLVALGSKP</sequence>
<evidence type="ECO:0000259" key="6">
    <source>
        <dbReference type="PROSITE" id="PS51007"/>
    </source>
</evidence>
<protein>
    <submittedName>
        <fullName evidence="7">Cytochrome c</fullName>
    </submittedName>
</protein>
<evidence type="ECO:0000313" key="8">
    <source>
        <dbReference type="Proteomes" id="UP000182719"/>
    </source>
</evidence>
<dbReference type="AlphaFoldDB" id="A0A1H7KU18"/>
<gene>
    <name evidence="7" type="ORF">SAMN05444354_1034</name>
</gene>
<dbReference type="Proteomes" id="UP000182719">
    <property type="component" value="Unassembled WGS sequence"/>
</dbReference>
<evidence type="ECO:0000256" key="3">
    <source>
        <dbReference type="ARBA" id="ARBA00023004"/>
    </source>
</evidence>
<evidence type="ECO:0000313" key="7">
    <source>
        <dbReference type="EMBL" id="SEK89437.1"/>
    </source>
</evidence>
<dbReference type="Gene3D" id="1.10.760.10">
    <property type="entry name" value="Cytochrome c-like domain"/>
    <property type="match status" value="1"/>
</dbReference>
<evidence type="ECO:0000256" key="2">
    <source>
        <dbReference type="ARBA" id="ARBA00022723"/>
    </source>
</evidence>
<keyword evidence="1 4" id="KW-0349">Heme</keyword>
<dbReference type="SUPFAM" id="SSF46626">
    <property type="entry name" value="Cytochrome c"/>
    <property type="match status" value="1"/>
</dbReference>
<dbReference type="GO" id="GO:0020037">
    <property type="term" value="F:heme binding"/>
    <property type="evidence" value="ECO:0007669"/>
    <property type="project" value="InterPro"/>
</dbReference>